<keyword evidence="3" id="KW-1185">Reference proteome</keyword>
<dbReference type="InterPro" id="IPR005135">
    <property type="entry name" value="Endo/exonuclease/phosphatase"/>
</dbReference>
<dbReference type="GO" id="GO:0004519">
    <property type="term" value="F:endonuclease activity"/>
    <property type="evidence" value="ECO:0007669"/>
    <property type="project" value="UniProtKB-KW"/>
</dbReference>
<dbReference type="Gene3D" id="3.60.10.10">
    <property type="entry name" value="Endonuclease/exonuclease/phosphatase"/>
    <property type="match status" value="1"/>
</dbReference>
<dbReference type="PANTHER" id="PTHR14859">
    <property type="entry name" value="CALCOFLUOR WHITE HYPERSENSITIVE PROTEIN PRECURSOR"/>
    <property type="match status" value="1"/>
</dbReference>
<dbReference type="GO" id="GO:0004527">
    <property type="term" value="F:exonuclease activity"/>
    <property type="evidence" value="ECO:0007669"/>
    <property type="project" value="UniProtKB-KW"/>
</dbReference>
<dbReference type="InterPro" id="IPR036691">
    <property type="entry name" value="Endo/exonu/phosph_ase_sf"/>
</dbReference>
<keyword evidence="2" id="KW-0255">Endonuclease</keyword>
<name>A0A1L3LKP3_9HYPH</name>
<reference evidence="2 3" key="1">
    <citation type="submission" date="2015-10" db="EMBL/GenBank/DDBJ databases">
        <title>Genomic differences between typical nodule nitrogen-fixing rhizobial strains and those coming from bean seeds.</title>
        <authorList>
            <person name="Peralta H."/>
            <person name="Aguilar-Vera A."/>
            <person name="Diaz R."/>
            <person name="Mora Y."/>
            <person name="Martinez-Batallar G."/>
            <person name="Salazar E."/>
            <person name="Vargas-Lagunas C."/>
            <person name="Encarnacion S."/>
            <person name="Girard L."/>
            <person name="Mora J."/>
        </authorList>
    </citation>
    <scope>NUCLEOTIDE SEQUENCE [LARGE SCALE GENOMIC DNA]</scope>
    <source>
        <strain evidence="2 3">CFNEI 73</strain>
    </source>
</reference>
<keyword evidence="2" id="KW-0540">Nuclease</keyword>
<proteinExistence type="predicted"/>
<dbReference type="Pfam" id="PF03372">
    <property type="entry name" value="Exo_endo_phos"/>
    <property type="match status" value="1"/>
</dbReference>
<organism evidence="2 3">
    <name type="scientific">Sinorhizobium americanum</name>
    <dbReference type="NCBI Taxonomy" id="194963"/>
    <lineage>
        <taxon>Bacteria</taxon>
        <taxon>Pseudomonadati</taxon>
        <taxon>Pseudomonadota</taxon>
        <taxon>Alphaproteobacteria</taxon>
        <taxon>Hyphomicrobiales</taxon>
        <taxon>Rhizobiaceae</taxon>
        <taxon>Sinorhizobium/Ensifer group</taxon>
        <taxon>Sinorhizobium</taxon>
    </lineage>
</organism>
<keyword evidence="2" id="KW-0378">Hydrolase</keyword>
<protein>
    <submittedName>
        <fullName evidence="2">Endonuclease/exonuclease/phosphatase family protein</fullName>
    </submittedName>
</protein>
<evidence type="ECO:0000313" key="2">
    <source>
        <dbReference type="EMBL" id="APG90672.1"/>
    </source>
</evidence>
<dbReference type="KEGG" id="same:SAMCFNEI73_Ch1363"/>
<dbReference type="STRING" id="194963.SAMCFNEI73_Ch1363"/>
<dbReference type="GO" id="GO:0006506">
    <property type="term" value="P:GPI anchor biosynthetic process"/>
    <property type="evidence" value="ECO:0007669"/>
    <property type="project" value="TreeGrafter"/>
</dbReference>
<feature type="domain" description="Endonuclease/exonuclease/phosphatase" evidence="1">
    <location>
        <begin position="53"/>
        <end position="270"/>
    </location>
</feature>
<evidence type="ECO:0000259" key="1">
    <source>
        <dbReference type="Pfam" id="PF03372"/>
    </source>
</evidence>
<keyword evidence="2" id="KW-0269">Exonuclease</keyword>
<gene>
    <name evidence="2" type="ORF">SAMCFNEI73_Ch1363</name>
</gene>
<dbReference type="PANTHER" id="PTHR14859:SF15">
    <property type="entry name" value="ENDONUCLEASE_EXONUCLEASE_PHOSPHATASE DOMAIN-CONTAINING PROTEIN"/>
    <property type="match status" value="1"/>
</dbReference>
<dbReference type="Proteomes" id="UP000182306">
    <property type="component" value="Chromosome"/>
</dbReference>
<accession>A0A1L3LKP3</accession>
<dbReference type="GO" id="GO:0016020">
    <property type="term" value="C:membrane"/>
    <property type="evidence" value="ECO:0007669"/>
    <property type="project" value="GOC"/>
</dbReference>
<dbReference type="SUPFAM" id="SSF56219">
    <property type="entry name" value="DNase I-like"/>
    <property type="match status" value="1"/>
</dbReference>
<dbReference type="InterPro" id="IPR051916">
    <property type="entry name" value="GPI-anchor_lipid_remodeler"/>
</dbReference>
<sequence>MIDLIEHDAAAAGSGMARTQGSFSAGIMAAIRKRRPTVVNRDAAVSRGDIVIASYNIHKCVGTDGRFDPGRIAQVITEIGADIVALQEADQRFGERAGLLDLEHLRREAHLVSVPISPFSEKGHGWHGNVLLLREGAVSDVRQLNLPGVEPRGALVVDLDLKVGPLRVIAAHLGLLRHSRARQAESILRVAADGVGRPTLLIGDLNEWRMGRRSSLSFLSPIFDPTHATVASFPSRFPLLPLDRVLGNPHHLVTSVSVHDTPLARVASDHLPVKASIDLKAALKEAGTDGRAGLIDLESA</sequence>
<evidence type="ECO:0000313" key="3">
    <source>
        <dbReference type="Proteomes" id="UP000182306"/>
    </source>
</evidence>
<dbReference type="AlphaFoldDB" id="A0A1L3LKP3"/>
<dbReference type="EMBL" id="CP013107">
    <property type="protein sequence ID" value="APG90672.1"/>
    <property type="molecule type" value="Genomic_DNA"/>
</dbReference>